<evidence type="ECO:0000313" key="1">
    <source>
        <dbReference type="EMBL" id="KAI0060332.1"/>
    </source>
</evidence>
<dbReference type="Proteomes" id="UP000814140">
    <property type="component" value="Unassembled WGS sequence"/>
</dbReference>
<gene>
    <name evidence="1" type="ORF">BV25DRAFT_1917698</name>
</gene>
<dbReference type="EMBL" id="MU277219">
    <property type="protein sequence ID" value="KAI0060332.1"/>
    <property type="molecule type" value="Genomic_DNA"/>
</dbReference>
<organism evidence="1 2">
    <name type="scientific">Artomyces pyxidatus</name>
    <dbReference type="NCBI Taxonomy" id="48021"/>
    <lineage>
        <taxon>Eukaryota</taxon>
        <taxon>Fungi</taxon>
        <taxon>Dikarya</taxon>
        <taxon>Basidiomycota</taxon>
        <taxon>Agaricomycotina</taxon>
        <taxon>Agaricomycetes</taxon>
        <taxon>Russulales</taxon>
        <taxon>Auriscalpiaceae</taxon>
        <taxon>Artomyces</taxon>
    </lineage>
</organism>
<keyword evidence="2" id="KW-1185">Reference proteome</keyword>
<sequence length="176" mass="19253">MTRGHFKCTTWTPAMGQFLTADGQVLGGIPTSLEGLRSWRVSVMDKIDVARSEIALQERRIEDLRRNQAAVEQAIADFERSAALEVEGSLGRLSIDQDSRSPPVAGSSTSSESGTHSESEYPAWGGFVGFDAEDLVDLEAEEDNGEEEESSTEEYGMSNEDVFRARSWSPVGSDEL</sequence>
<accession>A0ACB8SVW3</accession>
<comment type="caution">
    <text evidence="1">The sequence shown here is derived from an EMBL/GenBank/DDBJ whole genome shotgun (WGS) entry which is preliminary data.</text>
</comment>
<reference evidence="1" key="2">
    <citation type="journal article" date="2022" name="New Phytol.">
        <title>Evolutionary transition to the ectomycorrhizal habit in the genomes of a hyperdiverse lineage of mushroom-forming fungi.</title>
        <authorList>
            <person name="Looney B."/>
            <person name="Miyauchi S."/>
            <person name="Morin E."/>
            <person name="Drula E."/>
            <person name="Courty P.E."/>
            <person name="Kohler A."/>
            <person name="Kuo A."/>
            <person name="LaButti K."/>
            <person name="Pangilinan J."/>
            <person name="Lipzen A."/>
            <person name="Riley R."/>
            <person name="Andreopoulos W."/>
            <person name="He G."/>
            <person name="Johnson J."/>
            <person name="Nolan M."/>
            <person name="Tritt A."/>
            <person name="Barry K.W."/>
            <person name="Grigoriev I.V."/>
            <person name="Nagy L.G."/>
            <person name="Hibbett D."/>
            <person name="Henrissat B."/>
            <person name="Matheny P.B."/>
            <person name="Labbe J."/>
            <person name="Martin F.M."/>
        </authorList>
    </citation>
    <scope>NUCLEOTIDE SEQUENCE</scope>
    <source>
        <strain evidence="1">HHB10654</strain>
    </source>
</reference>
<name>A0ACB8SVW3_9AGAM</name>
<proteinExistence type="predicted"/>
<evidence type="ECO:0000313" key="2">
    <source>
        <dbReference type="Proteomes" id="UP000814140"/>
    </source>
</evidence>
<reference evidence="1" key="1">
    <citation type="submission" date="2021-03" db="EMBL/GenBank/DDBJ databases">
        <authorList>
            <consortium name="DOE Joint Genome Institute"/>
            <person name="Ahrendt S."/>
            <person name="Looney B.P."/>
            <person name="Miyauchi S."/>
            <person name="Morin E."/>
            <person name="Drula E."/>
            <person name="Courty P.E."/>
            <person name="Chicoki N."/>
            <person name="Fauchery L."/>
            <person name="Kohler A."/>
            <person name="Kuo A."/>
            <person name="Labutti K."/>
            <person name="Pangilinan J."/>
            <person name="Lipzen A."/>
            <person name="Riley R."/>
            <person name="Andreopoulos W."/>
            <person name="He G."/>
            <person name="Johnson J."/>
            <person name="Barry K.W."/>
            <person name="Grigoriev I.V."/>
            <person name="Nagy L."/>
            <person name="Hibbett D."/>
            <person name="Henrissat B."/>
            <person name="Matheny P.B."/>
            <person name="Labbe J."/>
            <person name="Martin F."/>
        </authorList>
    </citation>
    <scope>NUCLEOTIDE SEQUENCE</scope>
    <source>
        <strain evidence="1">HHB10654</strain>
    </source>
</reference>
<protein>
    <submittedName>
        <fullName evidence="1">Uncharacterized protein</fullName>
    </submittedName>
</protein>